<feature type="short sequence motif" description="'HIGH' region" evidence="8">
    <location>
        <begin position="11"/>
        <end position="19"/>
    </location>
</feature>
<evidence type="ECO:0000313" key="11">
    <source>
        <dbReference type="Proteomes" id="UP000005096"/>
    </source>
</evidence>
<dbReference type="InterPro" id="IPR050203">
    <property type="entry name" value="Trp-tRNA_synthetase"/>
</dbReference>
<comment type="subunit">
    <text evidence="8">Homodimer.</text>
</comment>
<dbReference type="CDD" id="cd00806">
    <property type="entry name" value="TrpRS_core"/>
    <property type="match status" value="1"/>
</dbReference>
<keyword evidence="5 8" id="KW-0648">Protein biosynthesis</keyword>
<feature type="binding site" evidence="8">
    <location>
        <begin position="149"/>
        <end position="151"/>
    </location>
    <ligand>
        <name>ATP</name>
        <dbReference type="ChEBI" id="CHEBI:30616"/>
    </ligand>
</feature>
<dbReference type="OrthoDB" id="9801042at2"/>
<sequence>MNQRVFSGMRPTGKLHLGHMAGALINWVKLQDDHECYYSIVDWHALMSDYADSSRLRDNCREILLDWLAVGLDPEKCTIFVQSHVLQHAELSLALSMVTPLGWLERCPTYKEQILNLQNKDLSTYAFLGYPVLMAADILLYKAGQVPVGVDQSAHLELSRELARRFNQFFGEVFPEPQALLTPNPKMPGTDGRKMSKSYGNSLNIADEPKELWEKLRPMVTDPARYRRSDPGDPDKCPVWDLHRFFNQDLEERKELEQGCRNAGIGCVDCKKKLFVHVEKMMVPIQERRRAFAAREETLTDILRHGADRARGTAAATMEEVYRAIGFYR</sequence>
<evidence type="ECO:0000256" key="8">
    <source>
        <dbReference type="HAMAP-Rule" id="MF_00140"/>
    </source>
</evidence>
<comment type="catalytic activity">
    <reaction evidence="7 8">
        <text>tRNA(Trp) + L-tryptophan + ATP = L-tryptophyl-tRNA(Trp) + AMP + diphosphate + H(+)</text>
        <dbReference type="Rhea" id="RHEA:24080"/>
        <dbReference type="Rhea" id="RHEA-COMP:9671"/>
        <dbReference type="Rhea" id="RHEA-COMP:9705"/>
        <dbReference type="ChEBI" id="CHEBI:15378"/>
        <dbReference type="ChEBI" id="CHEBI:30616"/>
        <dbReference type="ChEBI" id="CHEBI:33019"/>
        <dbReference type="ChEBI" id="CHEBI:57912"/>
        <dbReference type="ChEBI" id="CHEBI:78442"/>
        <dbReference type="ChEBI" id="CHEBI:78535"/>
        <dbReference type="ChEBI" id="CHEBI:456215"/>
        <dbReference type="EC" id="6.1.1.2"/>
    </reaction>
</comment>
<evidence type="ECO:0000256" key="9">
    <source>
        <dbReference type="RuleBase" id="RU363036"/>
    </source>
</evidence>
<dbReference type="GO" id="GO:0006436">
    <property type="term" value="P:tryptophanyl-tRNA aminoacylation"/>
    <property type="evidence" value="ECO:0007669"/>
    <property type="project" value="UniProtKB-UniRule"/>
</dbReference>
<dbReference type="PaxDb" id="584708-Apau_1205"/>
<dbReference type="InterPro" id="IPR014729">
    <property type="entry name" value="Rossmann-like_a/b/a_fold"/>
</dbReference>
<dbReference type="PANTHER" id="PTHR43766">
    <property type="entry name" value="TRYPTOPHAN--TRNA LIGASE, MITOCHONDRIAL"/>
    <property type="match status" value="1"/>
</dbReference>
<dbReference type="EC" id="6.1.1.2" evidence="8"/>
<evidence type="ECO:0000256" key="1">
    <source>
        <dbReference type="ARBA" id="ARBA00005594"/>
    </source>
</evidence>
<dbReference type="HOGENOM" id="CLU_029244_0_0_0"/>
<dbReference type="GO" id="GO:0005524">
    <property type="term" value="F:ATP binding"/>
    <property type="evidence" value="ECO:0007669"/>
    <property type="project" value="UniProtKB-UniRule"/>
</dbReference>
<dbReference type="InterPro" id="IPR002306">
    <property type="entry name" value="Trp-tRNA-ligase"/>
</dbReference>
<dbReference type="Gene3D" id="1.10.240.10">
    <property type="entry name" value="Tyrosyl-Transfer RNA Synthetase"/>
    <property type="match status" value="1"/>
</dbReference>
<name>E3CY98_9BACT</name>
<feature type="binding site" evidence="8">
    <location>
        <begin position="10"/>
        <end position="12"/>
    </location>
    <ligand>
        <name>ATP</name>
        <dbReference type="ChEBI" id="CHEBI:30616"/>
    </ligand>
</feature>
<feature type="binding site" evidence="8">
    <location>
        <begin position="194"/>
        <end position="198"/>
    </location>
    <ligand>
        <name>ATP</name>
        <dbReference type="ChEBI" id="CHEBI:30616"/>
    </ligand>
</feature>
<dbReference type="Proteomes" id="UP000005096">
    <property type="component" value="Chromosome"/>
</dbReference>
<protein>
    <recommendedName>
        <fullName evidence="8">Tryptophan--tRNA ligase</fullName>
        <ecNumber evidence="8">6.1.1.2</ecNumber>
    </recommendedName>
    <alternativeName>
        <fullName evidence="8">Tryptophanyl-tRNA synthetase</fullName>
        <shortName evidence="8">TrpRS</shortName>
    </alternativeName>
</protein>
<accession>E3CY98</accession>
<feature type="binding site" evidence="8">
    <location>
        <position position="137"/>
    </location>
    <ligand>
        <name>L-tryptophan</name>
        <dbReference type="ChEBI" id="CHEBI:57912"/>
    </ligand>
</feature>
<dbReference type="FunFam" id="1.10.240.10:FF:000005">
    <property type="entry name" value="Tryptophan--tRNA ligase"/>
    <property type="match status" value="1"/>
</dbReference>
<keyword evidence="4 8" id="KW-0067">ATP-binding</keyword>
<evidence type="ECO:0000313" key="10">
    <source>
        <dbReference type="EMBL" id="EFQ23631.1"/>
    </source>
</evidence>
<dbReference type="EMBL" id="CM001022">
    <property type="protein sequence ID" value="EFQ23631.1"/>
    <property type="molecule type" value="Genomic_DNA"/>
</dbReference>
<evidence type="ECO:0000256" key="2">
    <source>
        <dbReference type="ARBA" id="ARBA00022598"/>
    </source>
</evidence>
<evidence type="ECO:0000256" key="5">
    <source>
        <dbReference type="ARBA" id="ARBA00022917"/>
    </source>
</evidence>
<dbReference type="HAMAP" id="MF_00140_B">
    <property type="entry name" value="Trp_tRNA_synth_B"/>
    <property type="match status" value="1"/>
</dbReference>
<dbReference type="PRINTS" id="PR01039">
    <property type="entry name" value="TRNASYNTHTRP"/>
</dbReference>
<evidence type="ECO:0000256" key="6">
    <source>
        <dbReference type="ARBA" id="ARBA00023146"/>
    </source>
</evidence>
<dbReference type="InterPro" id="IPR002305">
    <property type="entry name" value="aa-tRNA-synth_Ic"/>
</dbReference>
<dbReference type="PANTHER" id="PTHR43766:SF1">
    <property type="entry name" value="TRYPTOPHAN--TRNA LIGASE, MITOCHONDRIAL"/>
    <property type="match status" value="1"/>
</dbReference>
<keyword evidence="8" id="KW-0963">Cytoplasm</keyword>
<comment type="similarity">
    <text evidence="1 8 9">Belongs to the class-I aminoacyl-tRNA synthetase family.</text>
</comment>
<dbReference type="AlphaFoldDB" id="E3CY98"/>
<dbReference type="PROSITE" id="PS00178">
    <property type="entry name" value="AA_TRNA_LIGASE_I"/>
    <property type="match status" value="1"/>
</dbReference>
<dbReference type="SUPFAM" id="SSF52374">
    <property type="entry name" value="Nucleotidylyl transferase"/>
    <property type="match status" value="1"/>
</dbReference>
<comment type="caution">
    <text evidence="8">Lacks conserved residue(s) required for the propagation of feature annotation.</text>
</comment>
<dbReference type="RefSeq" id="WP_006300833.1">
    <property type="nucleotide sequence ID" value="NZ_CM001022.1"/>
</dbReference>
<keyword evidence="6 8" id="KW-0030">Aminoacyl-tRNA synthetase</keyword>
<proteinExistence type="inferred from homology"/>
<gene>
    <name evidence="8" type="primary">trpS</name>
    <name evidence="10" type="ORF">Apau_1205</name>
</gene>
<dbReference type="NCBIfam" id="TIGR00233">
    <property type="entry name" value="trpS"/>
    <property type="match status" value="1"/>
</dbReference>
<reference evidence="10 11" key="1">
    <citation type="journal article" date="2010" name="Stand. Genomic Sci.">
        <title>Non-contiguous finished genome sequence of Aminomonas paucivorans type strain (GLU-3).</title>
        <authorList>
            <person name="Pitluck S."/>
            <person name="Yasawong M."/>
            <person name="Held B."/>
            <person name="Lapidus A."/>
            <person name="Nolan M."/>
            <person name="Copeland A."/>
            <person name="Lucas S."/>
            <person name="Del Rio T.G."/>
            <person name="Tice H."/>
            <person name="Cheng J.F."/>
            <person name="Chertkov O."/>
            <person name="Goodwin L."/>
            <person name="Tapia R."/>
            <person name="Han C."/>
            <person name="Liolios K."/>
            <person name="Ivanova N."/>
            <person name="Mavromatis K."/>
            <person name="Ovchinnikova G."/>
            <person name="Pati A."/>
            <person name="Chen A."/>
            <person name="Palaniappan K."/>
            <person name="Land M."/>
            <person name="Hauser L."/>
            <person name="Chang Y.J."/>
            <person name="Jeffries C.D."/>
            <person name="Pukall R."/>
            <person name="Spring S."/>
            <person name="Rohde M."/>
            <person name="Sikorski J."/>
            <person name="Goker M."/>
            <person name="Woyke T."/>
            <person name="Bristow J."/>
            <person name="Eisen J.A."/>
            <person name="Markowitz V."/>
            <person name="Hugenholtz P."/>
            <person name="Kyrpides N.C."/>
            <person name="Klenk H.P."/>
        </authorList>
    </citation>
    <scope>NUCLEOTIDE SEQUENCE [LARGE SCALE GENOMIC DNA]</scope>
    <source>
        <strain evidence="10 11">DSM 12260</strain>
    </source>
</reference>
<comment type="function">
    <text evidence="8">Catalyzes the attachment of tryptophan to tRNA(Trp).</text>
</comment>
<dbReference type="InterPro" id="IPR024109">
    <property type="entry name" value="Trp-tRNA-ligase_bac-type"/>
</dbReference>
<dbReference type="STRING" id="584708.Apau_1205"/>
<dbReference type="Pfam" id="PF00579">
    <property type="entry name" value="tRNA-synt_1b"/>
    <property type="match status" value="1"/>
</dbReference>
<comment type="subcellular location">
    <subcellularLocation>
        <location evidence="8">Cytoplasm</location>
    </subcellularLocation>
</comment>
<evidence type="ECO:0000256" key="3">
    <source>
        <dbReference type="ARBA" id="ARBA00022741"/>
    </source>
</evidence>
<feature type="short sequence motif" description="'KMSKS' region" evidence="8">
    <location>
        <begin position="194"/>
        <end position="198"/>
    </location>
</feature>
<keyword evidence="11" id="KW-1185">Reference proteome</keyword>
<dbReference type="InterPro" id="IPR001412">
    <property type="entry name" value="aa-tRNA-synth_I_CS"/>
</dbReference>
<organism evidence="10 11">
    <name type="scientific">Aminomonas paucivorans DSM 12260</name>
    <dbReference type="NCBI Taxonomy" id="584708"/>
    <lineage>
        <taxon>Bacteria</taxon>
        <taxon>Thermotogati</taxon>
        <taxon>Synergistota</taxon>
        <taxon>Synergistia</taxon>
        <taxon>Synergistales</taxon>
        <taxon>Synergistaceae</taxon>
        <taxon>Aminomonas</taxon>
    </lineage>
</organism>
<dbReference type="Gene3D" id="3.40.50.620">
    <property type="entry name" value="HUPs"/>
    <property type="match status" value="1"/>
</dbReference>
<keyword evidence="3 8" id="KW-0547">Nucleotide-binding</keyword>
<dbReference type="GO" id="GO:0004830">
    <property type="term" value="F:tryptophan-tRNA ligase activity"/>
    <property type="evidence" value="ECO:0007669"/>
    <property type="project" value="UniProtKB-UniRule"/>
</dbReference>
<feature type="binding site" evidence="8">
    <location>
        <begin position="18"/>
        <end position="19"/>
    </location>
    <ligand>
        <name>ATP</name>
        <dbReference type="ChEBI" id="CHEBI:30616"/>
    </ligand>
</feature>
<evidence type="ECO:0000256" key="4">
    <source>
        <dbReference type="ARBA" id="ARBA00022840"/>
    </source>
</evidence>
<keyword evidence="2 8" id="KW-0436">Ligase</keyword>
<evidence type="ECO:0000256" key="7">
    <source>
        <dbReference type="ARBA" id="ARBA00049929"/>
    </source>
</evidence>
<dbReference type="GO" id="GO:0005829">
    <property type="term" value="C:cytosol"/>
    <property type="evidence" value="ECO:0007669"/>
    <property type="project" value="TreeGrafter"/>
</dbReference>
<dbReference type="eggNOG" id="COG0180">
    <property type="taxonomic scope" value="Bacteria"/>
</dbReference>